<dbReference type="RefSeq" id="WP_012874724.1">
    <property type="nucleotide sequence ID" value="NC_013525.1"/>
</dbReference>
<dbReference type="InterPro" id="IPR004839">
    <property type="entry name" value="Aminotransferase_I/II_large"/>
</dbReference>
<keyword evidence="2 6" id="KW-0032">Aminotransferase</keyword>
<keyword evidence="4" id="KW-0663">Pyridoxal phosphate</keyword>
<dbReference type="Gene3D" id="3.40.640.10">
    <property type="entry name" value="Type I PLP-dependent aspartate aminotransferase-like (Major domain)"/>
    <property type="match status" value="1"/>
</dbReference>
<dbReference type="SUPFAM" id="SSF53383">
    <property type="entry name" value="PLP-dependent transferases"/>
    <property type="match status" value="1"/>
</dbReference>
<proteinExistence type="predicted"/>
<dbReference type="Pfam" id="PF00155">
    <property type="entry name" value="Aminotran_1_2"/>
    <property type="match status" value="1"/>
</dbReference>
<evidence type="ECO:0000256" key="1">
    <source>
        <dbReference type="ARBA" id="ARBA00001933"/>
    </source>
</evidence>
<dbReference type="InterPro" id="IPR015422">
    <property type="entry name" value="PyrdxlP-dep_Trfase_small"/>
</dbReference>
<evidence type="ECO:0000256" key="4">
    <source>
        <dbReference type="ARBA" id="ARBA00022898"/>
    </source>
</evidence>
<evidence type="ECO:0000256" key="2">
    <source>
        <dbReference type="ARBA" id="ARBA00022576"/>
    </source>
</evidence>
<dbReference type="InterPro" id="IPR015421">
    <property type="entry name" value="PyrdxlP-dep_Trfase_major"/>
</dbReference>
<dbReference type="KEGG" id="ttr:Tter_0772"/>
<protein>
    <submittedName>
        <fullName evidence="6">Aminotransferase class I and II</fullName>
    </submittedName>
</protein>
<gene>
    <name evidence="6" type="ordered locus">Tter_0772</name>
</gene>
<evidence type="ECO:0000313" key="6">
    <source>
        <dbReference type="EMBL" id="ACZ41689.1"/>
    </source>
</evidence>
<name>D1CFI3_THET1</name>
<evidence type="ECO:0000313" key="7">
    <source>
        <dbReference type="Proteomes" id="UP000000323"/>
    </source>
</evidence>
<dbReference type="PANTHER" id="PTHR42885">
    <property type="entry name" value="HISTIDINOL-PHOSPHATE AMINOTRANSFERASE-RELATED"/>
    <property type="match status" value="1"/>
</dbReference>
<dbReference type="HOGENOM" id="CLU_017584_3_2_0"/>
<dbReference type="Proteomes" id="UP000000323">
    <property type="component" value="Chromosome 1"/>
</dbReference>
<dbReference type="GO" id="GO:0008483">
    <property type="term" value="F:transaminase activity"/>
    <property type="evidence" value="ECO:0007669"/>
    <property type="project" value="UniProtKB-KW"/>
</dbReference>
<dbReference type="STRING" id="525904.Tter_0772"/>
<evidence type="ECO:0000256" key="3">
    <source>
        <dbReference type="ARBA" id="ARBA00022679"/>
    </source>
</evidence>
<feature type="domain" description="Aminotransferase class I/classII large" evidence="5">
    <location>
        <begin position="36"/>
        <end position="332"/>
    </location>
</feature>
<comment type="cofactor">
    <cofactor evidence="1">
        <name>pyridoxal 5'-phosphate</name>
        <dbReference type="ChEBI" id="CHEBI:597326"/>
    </cofactor>
</comment>
<dbReference type="InterPro" id="IPR015424">
    <property type="entry name" value="PyrdxlP-dep_Trfase"/>
</dbReference>
<dbReference type="AlphaFoldDB" id="D1CFI3"/>
<dbReference type="eggNOG" id="COG0079">
    <property type="taxonomic scope" value="Bacteria"/>
</dbReference>
<dbReference type="EMBL" id="CP001825">
    <property type="protein sequence ID" value="ACZ41689.1"/>
    <property type="molecule type" value="Genomic_DNA"/>
</dbReference>
<keyword evidence="3 6" id="KW-0808">Transferase</keyword>
<dbReference type="CDD" id="cd00609">
    <property type="entry name" value="AAT_like"/>
    <property type="match status" value="1"/>
</dbReference>
<organism evidence="6 7">
    <name type="scientific">Thermobaculum terrenum (strain ATCC BAA-798 / CCMEE 7001 / YNP1)</name>
    <dbReference type="NCBI Taxonomy" id="525904"/>
    <lineage>
        <taxon>Bacteria</taxon>
        <taxon>Bacillati</taxon>
        <taxon>Chloroflexota</taxon>
        <taxon>Chloroflexia</taxon>
        <taxon>Candidatus Thermobaculales</taxon>
        <taxon>Candidatus Thermobaculaceae</taxon>
        <taxon>Thermobaculum</taxon>
    </lineage>
</organism>
<dbReference type="GO" id="GO:0030170">
    <property type="term" value="F:pyridoxal phosphate binding"/>
    <property type="evidence" value="ECO:0007669"/>
    <property type="project" value="InterPro"/>
</dbReference>
<dbReference type="PANTHER" id="PTHR42885:SF2">
    <property type="entry name" value="HISTIDINOL-PHOSPHATE AMINOTRANSFERASE"/>
    <property type="match status" value="1"/>
</dbReference>
<dbReference type="Gene3D" id="3.90.1150.10">
    <property type="entry name" value="Aspartate Aminotransferase, domain 1"/>
    <property type="match status" value="1"/>
</dbReference>
<keyword evidence="7" id="KW-1185">Reference proteome</keyword>
<reference evidence="7" key="1">
    <citation type="journal article" date="2010" name="Stand. Genomic Sci.">
        <title>Complete genome sequence of 'Thermobaculum terrenum' type strain (YNP1).</title>
        <authorList>
            <person name="Kiss H."/>
            <person name="Cleland D."/>
            <person name="Lapidus A."/>
            <person name="Lucas S."/>
            <person name="Glavina Del Rio T."/>
            <person name="Nolan M."/>
            <person name="Tice H."/>
            <person name="Han C."/>
            <person name="Goodwin L."/>
            <person name="Pitluck S."/>
            <person name="Liolios K."/>
            <person name="Ivanova N."/>
            <person name="Mavromatis K."/>
            <person name="Ovchinnikova G."/>
            <person name="Pati A."/>
            <person name="Chen A."/>
            <person name="Palaniappan K."/>
            <person name="Land M."/>
            <person name="Hauser L."/>
            <person name="Chang Y."/>
            <person name="Jeffries C."/>
            <person name="Lu M."/>
            <person name="Brettin T."/>
            <person name="Detter J."/>
            <person name="Goker M."/>
            <person name="Tindall B."/>
            <person name="Beck B."/>
            <person name="McDermott T."/>
            <person name="Woyke T."/>
            <person name="Bristow J."/>
            <person name="Eisen J."/>
            <person name="Markowitz V."/>
            <person name="Hugenholtz P."/>
            <person name="Kyrpides N."/>
            <person name="Klenk H."/>
            <person name="Cheng J."/>
        </authorList>
    </citation>
    <scope>NUCLEOTIDE SEQUENCE [LARGE SCALE GENOMIC DNA]</scope>
    <source>
        <strain evidence="7">ATCC BAA-798 / YNP1</strain>
    </source>
</reference>
<accession>D1CFI3</accession>
<sequence>MSLRSTRDKSLTEQPLRLHMNENPYGCSLLVYESLAMSEQLTRVQGSDPNHLVAAIGRYAQRSPDEIYVADTLNELLFRIFFILGQHNKDLFIANPVSEPIRRIADLLGLELITFRTRVSSGQFAFDSEKLLDLGAKVVYIQSPHDITGAVAAYKNVVEILNAGVLVIVDEIYSEFTERPIGLLGKEFPNLISIRSFAPWAGLWGIPVSYALMSTDLRERLNAIWPIRHLTAASRIAAGASLDDVQNLMARVRRIRVERGRLYRQLRKLNFVEPLLSQGPFVTCKVTRGTAAKVCDLLKREGILIYDCANSGLPGYIRVSVGTPENTDQLIATMCRISVEI</sequence>
<evidence type="ECO:0000259" key="5">
    <source>
        <dbReference type="Pfam" id="PF00155"/>
    </source>
</evidence>
<dbReference type="OrthoDB" id="9813612at2"/>